<comment type="caution">
    <text evidence="1">The sequence shown here is derived from an EMBL/GenBank/DDBJ whole genome shotgun (WGS) entry which is preliminary data.</text>
</comment>
<evidence type="ECO:0000313" key="1">
    <source>
        <dbReference type="EMBL" id="OAH43917.1"/>
    </source>
</evidence>
<protein>
    <submittedName>
        <fullName evidence="1">Uncharacterized protein</fullName>
    </submittedName>
</protein>
<accession>A0A177JSL9</accession>
<name>A0A177JSL9_SPHYA</name>
<dbReference type="PROSITE" id="PS51318">
    <property type="entry name" value="TAT"/>
    <property type="match status" value="1"/>
</dbReference>
<gene>
    <name evidence="1" type="ORF">AX777_12505</name>
</gene>
<dbReference type="EMBL" id="LSTR01000032">
    <property type="protein sequence ID" value="OAH43917.1"/>
    <property type="molecule type" value="Genomic_DNA"/>
</dbReference>
<dbReference type="InterPro" id="IPR006311">
    <property type="entry name" value="TAT_signal"/>
</dbReference>
<sequence length="383" mass="41315">MAWSRRAFIGATAASVTGLSLIPGLIPARANAQANRQKTYGVVEIRRGGMSVAAYRFDRDQLGRRKLSGFERMAPEPTGKAFVETELASPLGPAADDAMAAQSVDIVAGHIDRLKSQHGLQTSDIAVLVSGGLIDFAPGRVEQFIAALPARTGITPEIISIKDQARLGYDWIVRPADRRNVMHVNIASGTIKGGYYDQHGQFVALSAPYGPKTMAGADKLRWPDIRTATVGQRASEFYGDTVAPVLAPQIATEPPPRQRPNLYLTGGIVTATAVIFRPKAIIHPHPWVEMQPDDFANLLGLIASGTPYGGPLPATLAGEEGDRVRDALRRVRNSFNPHEMAAGAAIGDGLARQLRFDQRTRLALPQLAGTQIWVSQYLLEKFG</sequence>
<dbReference type="AlphaFoldDB" id="A0A177JSL9"/>
<dbReference type="Proteomes" id="UP000077262">
    <property type="component" value="Unassembled WGS sequence"/>
</dbReference>
<reference evidence="1 2" key="1">
    <citation type="submission" date="2016-02" db="EMBL/GenBank/DDBJ databases">
        <authorList>
            <person name="Wen L."/>
            <person name="He K."/>
            <person name="Yang H."/>
        </authorList>
    </citation>
    <scope>NUCLEOTIDE SEQUENCE [LARGE SCALE GENOMIC DNA]</scope>
    <source>
        <strain evidence="1 2">CD09_2</strain>
    </source>
</reference>
<organism evidence="1 2">
    <name type="scientific">Sphingobium yanoikuyae</name>
    <name type="common">Sphingomonas yanoikuyae</name>
    <dbReference type="NCBI Taxonomy" id="13690"/>
    <lineage>
        <taxon>Bacteria</taxon>
        <taxon>Pseudomonadati</taxon>
        <taxon>Pseudomonadota</taxon>
        <taxon>Alphaproteobacteria</taxon>
        <taxon>Sphingomonadales</taxon>
        <taxon>Sphingomonadaceae</taxon>
        <taxon>Sphingobium</taxon>
    </lineage>
</organism>
<proteinExistence type="predicted"/>
<evidence type="ECO:0000313" key="2">
    <source>
        <dbReference type="Proteomes" id="UP000077262"/>
    </source>
</evidence>